<dbReference type="NCBIfam" id="NF037995">
    <property type="entry name" value="TRAP_S1"/>
    <property type="match status" value="1"/>
</dbReference>
<keyword evidence="2" id="KW-0813">Transport</keyword>
<dbReference type="PANTHER" id="PTHR33376:SF7">
    <property type="entry name" value="C4-DICARBOXYLATE-BINDING PROTEIN DCTB"/>
    <property type="match status" value="1"/>
</dbReference>
<dbReference type="GO" id="GO:0055085">
    <property type="term" value="P:transmembrane transport"/>
    <property type="evidence" value="ECO:0007669"/>
    <property type="project" value="InterPro"/>
</dbReference>
<dbReference type="Gene3D" id="3.40.190.170">
    <property type="entry name" value="Bacterial extracellular solute-binding protein, family 7"/>
    <property type="match status" value="1"/>
</dbReference>
<dbReference type="InterPro" id="IPR004682">
    <property type="entry name" value="TRAP_DctP"/>
</dbReference>
<keyword evidence="6" id="KW-1185">Reference proteome</keyword>
<organism evidence="5 6">
    <name type="scientific">Ureibacillus chungkukjangi</name>
    <dbReference type="NCBI Taxonomy" id="1202712"/>
    <lineage>
        <taxon>Bacteria</taxon>
        <taxon>Bacillati</taxon>
        <taxon>Bacillota</taxon>
        <taxon>Bacilli</taxon>
        <taxon>Bacillales</taxon>
        <taxon>Caryophanaceae</taxon>
        <taxon>Ureibacillus</taxon>
    </lineage>
</organism>
<dbReference type="Proteomes" id="UP000247416">
    <property type="component" value="Unassembled WGS sequence"/>
</dbReference>
<comment type="similarity">
    <text evidence="1">Belongs to the bacterial solute-binding protein 7 family.</text>
</comment>
<dbReference type="Pfam" id="PF03480">
    <property type="entry name" value="DctP"/>
    <property type="match status" value="1"/>
</dbReference>
<evidence type="ECO:0000256" key="1">
    <source>
        <dbReference type="ARBA" id="ARBA00009023"/>
    </source>
</evidence>
<dbReference type="GO" id="GO:0030288">
    <property type="term" value="C:outer membrane-bounded periplasmic space"/>
    <property type="evidence" value="ECO:0007669"/>
    <property type="project" value="InterPro"/>
</dbReference>
<accession>A0A318TMP0</accession>
<reference evidence="5 6" key="1">
    <citation type="submission" date="2018-06" db="EMBL/GenBank/DDBJ databases">
        <title>Genomic Encyclopedia of Archaeal and Bacterial Type Strains, Phase II (KMG-II): from individual species to whole genera.</title>
        <authorList>
            <person name="Goeker M."/>
        </authorList>
    </citation>
    <scope>NUCLEOTIDE SEQUENCE [LARGE SCALE GENOMIC DNA]</scope>
    <source>
        <strain evidence="5 6">KACC 16626</strain>
    </source>
</reference>
<evidence type="ECO:0000313" key="5">
    <source>
        <dbReference type="EMBL" id="PYF05137.1"/>
    </source>
</evidence>
<dbReference type="NCBIfam" id="TIGR00787">
    <property type="entry name" value="dctP"/>
    <property type="match status" value="1"/>
</dbReference>
<evidence type="ECO:0000313" key="6">
    <source>
        <dbReference type="Proteomes" id="UP000247416"/>
    </source>
</evidence>
<protein>
    <submittedName>
        <fullName evidence="5">Tripartite ATP-independent transporter DctP family solute receptor</fullName>
    </submittedName>
</protein>
<keyword evidence="5" id="KW-0675">Receptor</keyword>
<evidence type="ECO:0000256" key="3">
    <source>
        <dbReference type="ARBA" id="ARBA00022729"/>
    </source>
</evidence>
<feature type="chain" id="PRO_5038939008" evidence="4">
    <location>
        <begin position="22"/>
        <end position="347"/>
    </location>
</feature>
<evidence type="ECO:0000256" key="2">
    <source>
        <dbReference type="ARBA" id="ARBA00022448"/>
    </source>
</evidence>
<evidence type="ECO:0000256" key="4">
    <source>
        <dbReference type="SAM" id="SignalP"/>
    </source>
</evidence>
<gene>
    <name evidence="5" type="ORF">BJ095_11911</name>
</gene>
<comment type="caution">
    <text evidence="5">The sequence shown here is derived from an EMBL/GenBank/DDBJ whole genome shotgun (WGS) entry which is preliminary data.</text>
</comment>
<dbReference type="InterPro" id="IPR038404">
    <property type="entry name" value="TRAP_DctP_sf"/>
</dbReference>
<keyword evidence="3 4" id="KW-0732">Signal</keyword>
<dbReference type="EMBL" id="QJTJ01000019">
    <property type="protein sequence ID" value="PYF05137.1"/>
    <property type="molecule type" value="Genomic_DNA"/>
</dbReference>
<dbReference type="AlphaFoldDB" id="A0A318TMP0"/>
<dbReference type="PROSITE" id="PS51257">
    <property type="entry name" value="PROKAR_LIPOPROTEIN"/>
    <property type="match status" value="1"/>
</dbReference>
<name>A0A318TMP0_9BACL</name>
<sequence>MKRRWKIGAIFLAICMLVLTACSGNENDTEAASSSGEVTKLRLGHIFPTDSVKDQASKLFAKRIEEETNGAIQISVFPASQLGGDEVMAQDISRGTLDMSFINQGSLSGLDSLLDFHYLPYIVTSYEQADKIFYGEGVIPKLMVDTLAKHNMTTLGFFENEFRGVSNSNRKIEKVEDLKGLKLRVPGSQAIKGFFEEAGSQALVMPFNELYLALQQGTVDGQDNGLLLTGDSKFQEVNKFYTQLNHVYASGSIVINTSKFNSLTPEQQEIFKAVGEEVQAWQIENNREATKNYIKMFEDAGVEVTELTEEQIKEFQEFGLSQWDNYESTYGADLIQSLKDELAEINK</sequence>
<dbReference type="PANTHER" id="PTHR33376">
    <property type="match status" value="1"/>
</dbReference>
<proteinExistence type="inferred from homology"/>
<dbReference type="OrthoDB" id="9776801at2"/>
<dbReference type="PIRSF" id="PIRSF006470">
    <property type="entry name" value="DctB"/>
    <property type="match status" value="1"/>
</dbReference>
<dbReference type="RefSeq" id="WP_107935843.1">
    <property type="nucleotide sequence ID" value="NZ_CP085009.1"/>
</dbReference>
<dbReference type="InterPro" id="IPR018389">
    <property type="entry name" value="DctP_fam"/>
</dbReference>
<feature type="signal peptide" evidence="4">
    <location>
        <begin position="1"/>
        <end position="21"/>
    </location>
</feature>
<dbReference type="CDD" id="cd13603">
    <property type="entry name" value="PBP2_TRAP_Siap_TeaA_like"/>
    <property type="match status" value="1"/>
</dbReference>